<evidence type="ECO:0000256" key="7">
    <source>
        <dbReference type="ARBA" id="ARBA00022605"/>
    </source>
</evidence>
<dbReference type="STRING" id="859654.BVAF_131"/>
<evidence type="ECO:0000256" key="8">
    <source>
        <dbReference type="ARBA" id="ARBA00023239"/>
    </source>
</evidence>
<dbReference type="HAMAP" id="MF_01031">
    <property type="entry name" value="LeuD_type1"/>
    <property type="match status" value="1"/>
</dbReference>
<feature type="domain" description="Aconitase A/isopropylmalate dehydratase small subunit swivel" evidence="11">
    <location>
        <begin position="6"/>
        <end position="122"/>
    </location>
</feature>
<evidence type="ECO:0000256" key="9">
    <source>
        <dbReference type="ARBA" id="ARBA00023304"/>
    </source>
</evidence>
<evidence type="ECO:0000256" key="4">
    <source>
        <dbReference type="ARBA" id="ARBA00009845"/>
    </source>
</evidence>
<comment type="function">
    <text evidence="2 10">Catalyzes the isomerization between 2-isopropylmalate and 3-isopropylmalate, via the formation of 2-isopropylmaleate.</text>
</comment>
<dbReference type="InterPro" id="IPR000573">
    <property type="entry name" value="AconitaseA/IPMdHydase_ssu_swvl"/>
</dbReference>
<evidence type="ECO:0000256" key="6">
    <source>
        <dbReference type="ARBA" id="ARBA00022430"/>
    </source>
</evidence>
<dbReference type="UniPathway" id="UPA00048">
    <property type="reaction ID" value="UER00071"/>
</dbReference>
<reference evidence="12 13" key="1">
    <citation type="journal article" date="2010" name="BMC Genomics">
        <title>Unprecedented loss of ammonia assimilation capability in a urease-encoding bacterial mutualist.</title>
        <authorList>
            <person name="Williams L.E."/>
            <person name="Wernegreen J.J."/>
        </authorList>
    </citation>
    <scope>NUCLEOTIDE SEQUENCE [LARGE SCALE GENOMIC DNA]</scope>
    <source>
        <strain evidence="12 13">BVAF</strain>
    </source>
</reference>
<dbReference type="HOGENOM" id="CLU_081378_0_3_6"/>
<keyword evidence="8 10" id="KW-0456">Lyase</keyword>
<keyword evidence="6 10" id="KW-0432">Leucine biosynthesis</keyword>
<dbReference type="PANTHER" id="PTHR43345:SF5">
    <property type="entry name" value="3-ISOPROPYLMALATE DEHYDRATASE SMALL SUBUNIT"/>
    <property type="match status" value="1"/>
</dbReference>
<organism evidence="12 13">
    <name type="scientific">Blochmanniella vafra (strain BVAF)</name>
    <dbReference type="NCBI Taxonomy" id="859654"/>
    <lineage>
        <taxon>Bacteria</taxon>
        <taxon>Pseudomonadati</taxon>
        <taxon>Pseudomonadota</taxon>
        <taxon>Gammaproteobacteria</taxon>
        <taxon>Enterobacterales</taxon>
        <taxon>Enterobacteriaceae</taxon>
        <taxon>ant endosymbionts</taxon>
        <taxon>Candidatus Blochmanniella</taxon>
    </lineage>
</organism>
<dbReference type="InterPro" id="IPR050075">
    <property type="entry name" value="LeuD"/>
</dbReference>
<sequence length="205" mass="24108">MNKTTSFNQHTGIVLPLDIANVDTDCIIPKQFLQKTTRDNFGKYLFFNWRFLENAPNSLNYNFILNNFNYKDANILLTRKNFGCGSSREHAVWALIDYGFRVIIAPSFSDIFYENSFNNRLLLTILSELEVNSLFEEINTCKNKVMNITVNLYNQTIHTKNNKYLFQINDFYKNFMINNLDKISLTLLNNSMIQEYEDNQPSFLK</sequence>
<dbReference type="EC" id="4.2.1.33" evidence="10"/>
<dbReference type="NCBIfam" id="TIGR00171">
    <property type="entry name" value="leuD"/>
    <property type="match status" value="1"/>
</dbReference>
<evidence type="ECO:0000313" key="12">
    <source>
        <dbReference type="EMBL" id="ADV33538.1"/>
    </source>
</evidence>
<comment type="catalytic activity">
    <reaction evidence="1 10">
        <text>(2R,3S)-3-isopropylmalate = (2S)-2-isopropylmalate</text>
        <dbReference type="Rhea" id="RHEA:32287"/>
        <dbReference type="ChEBI" id="CHEBI:1178"/>
        <dbReference type="ChEBI" id="CHEBI:35121"/>
        <dbReference type="EC" id="4.2.1.33"/>
    </reaction>
</comment>
<comment type="pathway">
    <text evidence="3 10">Amino-acid biosynthesis; L-leucine biosynthesis; L-leucine from 3-methyl-2-oxobutanoate: step 2/4.</text>
</comment>
<dbReference type="Gene3D" id="3.20.19.10">
    <property type="entry name" value="Aconitase, domain 4"/>
    <property type="match status" value="1"/>
</dbReference>
<comment type="similarity">
    <text evidence="4 10">Belongs to the LeuD family. LeuD type 1 subfamily.</text>
</comment>
<protein>
    <recommendedName>
        <fullName evidence="10">3-isopropylmalate dehydratase small subunit</fullName>
        <ecNumber evidence="10">4.2.1.33</ecNumber>
    </recommendedName>
    <alternativeName>
        <fullName evidence="10">Alpha-IPM isomerase</fullName>
        <shortName evidence="10">IPMI</shortName>
    </alternativeName>
    <alternativeName>
        <fullName evidence="10">Isopropylmalate isomerase</fullName>
    </alternativeName>
</protein>
<dbReference type="GO" id="GO:0009316">
    <property type="term" value="C:3-isopropylmalate dehydratase complex"/>
    <property type="evidence" value="ECO:0007669"/>
    <property type="project" value="InterPro"/>
</dbReference>
<dbReference type="NCBIfam" id="NF002458">
    <property type="entry name" value="PRK01641.1"/>
    <property type="match status" value="1"/>
</dbReference>
<gene>
    <name evidence="10 12" type="primary">leuD</name>
    <name evidence="12" type="ordered locus">BVAF_131</name>
</gene>
<evidence type="ECO:0000256" key="2">
    <source>
        <dbReference type="ARBA" id="ARBA00002695"/>
    </source>
</evidence>
<dbReference type="GO" id="GO:0009098">
    <property type="term" value="P:L-leucine biosynthetic process"/>
    <property type="evidence" value="ECO:0007669"/>
    <property type="project" value="UniProtKB-UniRule"/>
</dbReference>
<dbReference type="Pfam" id="PF00694">
    <property type="entry name" value="Aconitase_C"/>
    <property type="match status" value="1"/>
</dbReference>
<evidence type="ECO:0000256" key="3">
    <source>
        <dbReference type="ARBA" id="ARBA00004729"/>
    </source>
</evidence>
<name>E8Q5P1_BLOVB</name>
<evidence type="ECO:0000259" key="11">
    <source>
        <dbReference type="Pfam" id="PF00694"/>
    </source>
</evidence>
<dbReference type="OrthoDB" id="9777465at2"/>
<evidence type="ECO:0000256" key="1">
    <source>
        <dbReference type="ARBA" id="ARBA00000491"/>
    </source>
</evidence>
<evidence type="ECO:0000313" key="13">
    <source>
        <dbReference type="Proteomes" id="UP000007464"/>
    </source>
</evidence>
<dbReference type="PANTHER" id="PTHR43345">
    <property type="entry name" value="3-ISOPROPYLMALATE DEHYDRATASE SMALL SUBUNIT 2-RELATED-RELATED"/>
    <property type="match status" value="1"/>
</dbReference>
<keyword evidence="7 10" id="KW-0028">Amino-acid biosynthesis</keyword>
<keyword evidence="9 10" id="KW-0100">Branched-chain amino acid biosynthesis</keyword>
<dbReference type="InterPro" id="IPR015928">
    <property type="entry name" value="Aconitase/3IPM_dehydase_swvl"/>
</dbReference>
<dbReference type="KEGG" id="bva:BVAF_131"/>
<dbReference type="InterPro" id="IPR004431">
    <property type="entry name" value="3-IsopropMal_deHydase_ssu"/>
</dbReference>
<dbReference type="RefSeq" id="WP_013516463.1">
    <property type="nucleotide sequence ID" value="NC_014909.2"/>
</dbReference>
<evidence type="ECO:0000256" key="5">
    <source>
        <dbReference type="ARBA" id="ARBA00011271"/>
    </source>
</evidence>
<dbReference type="CDD" id="cd01577">
    <property type="entry name" value="IPMI_Swivel"/>
    <property type="match status" value="1"/>
</dbReference>
<accession>E8Q5P1</accession>
<dbReference type="Proteomes" id="UP000007464">
    <property type="component" value="Chromosome"/>
</dbReference>
<dbReference type="EMBL" id="CP002189">
    <property type="protein sequence ID" value="ADV33538.1"/>
    <property type="molecule type" value="Genomic_DNA"/>
</dbReference>
<dbReference type="FunFam" id="3.20.19.10:FF:000003">
    <property type="entry name" value="3-isopropylmalate dehydratase small subunit"/>
    <property type="match status" value="1"/>
</dbReference>
<proteinExistence type="inferred from homology"/>
<dbReference type="AlphaFoldDB" id="E8Q5P1"/>
<dbReference type="GO" id="GO:0003861">
    <property type="term" value="F:3-isopropylmalate dehydratase activity"/>
    <property type="evidence" value="ECO:0007669"/>
    <property type="project" value="UniProtKB-UniRule"/>
</dbReference>
<comment type="subunit">
    <text evidence="5 10">Heterodimer of LeuC and LeuD.</text>
</comment>
<evidence type="ECO:0000256" key="10">
    <source>
        <dbReference type="HAMAP-Rule" id="MF_01031"/>
    </source>
</evidence>
<keyword evidence="13" id="KW-1185">Reference proteome</keyword>
<dbReference type="SUPFAM" id="SSF52016">
    <property type="entry name" value="LeuD/IlvD-like"/>
    <property type="match status" value="1"/>
</dbReference>
<dbReference type="InterPro" id="IPR033940">
    <property type="entry name" value="IPMI_Swivel"/>
</dbReference>